<name>A0A913Z2Q4_PATMI</name>
<evidence type="ECO:0000256" key="2">
    <source>
        <dbReference type="SAM" id="MobiDB-lite"/>
    </source>
</evidence>
<dbReference type="PANTHER" id="PTHR13252:SF9">
    <property type="entry name" value="F-BOX ONLY PROTEIN 28"/>
    <property type="match status" value="1"/>
</dbReference>
<dbReference type="Pfam" id="PF12937">
    <property type="entry name" value="F-box-like"/>
    <property type="match status" value="1"/>
</dbReference>
<evidence type="ECO:0000313" key="5">
    <source>
        <dbReference type="Proteomes" id="UP000887568"/>
    </source>
</evidence>
<feature type="region of interest" description="Disordered" evidence="2">
    <location>
        <begin position="1"/>
        <end position="30"/>
    </location>
</feature>
<feature type="domain" description="F-box" evidence="3">
    <location>
        <begin position="44"/>
        <end position="95"/>
    </location>
</feature>
<dbReference type="InterPro" id="IPR036047">
    <property type="entry name" value="F-box-like_dom_sf"/>
</dbReference>
<evidence type="ECO:0000313" key="4">
    <source>
        <dbReference type="EnsemblMetazoa" id="XP_038045276.1"/>
    </source>
</evidence>
<dbReference type="CDD" id="cd22100">
    <property type="entry name" value="F-box_FBXO28"/>
    <property type="match status" value="1"/>
</dbReference>
<dbReference type="EnsemblMetazoa" id="XM_038189348.1">
    <property type="protein sequence ID" value="XP_038045276.1"/>
    <property type="gene ID" value="LOC119719846"/>
</dbReference>
<protein>
    <recommendedName>
        <fullName evidence="3">F-box domain-containing protein</fullName>
    </recommendedName>
</protein>
<keyword evidence="5" id="KW-1185">Reference proteome</keyword>
<dbReference type="RefSeq" id="XP_038045276.1">
    <property type="nucleotide sequence ID" value="XM_038189348.1"/>
</dbReference>
<evidence type="ECO:0000256" key="1">
    <source>
        <dbReference type="SAM" id="Coils"/>
    </source>
</evidence>
<dbReference type="AlphaFoldDB" id="A0A913Z2Q4"/>
<dbReference type="RefSeq" id="XP_038045278.1">
    <property type="nucleotide sequence ID" value="XM_038189350.1"/>
</dbReference>
<evidence type="ECO:0000259" key="3">
    <source>
        <dbReference type="PROSITE" id="PS50181"/>
    </source>
</evidence>
<feature type="compositionally biased region" description="Low complexity" evidence="2">
    <location>
        <begin position="13"/>
        <end position="23"/>
    </location>
</feature>
<dbReference type="OMA" id="INDFWHE"/>
<reference evidence="4" key="1">
    <citation type="submission" date="2022-11" db="UniProtKB">
        <authorList>
            <consortium name="EnsemblMetazoa"/>
        </authorList>
    </citation>
    <scope>IDENTIFICATION</scope>
</reference>
<dbReference type="Gene3D" id="1.20.1280.50">
    <property type="match status" value="1"/>
</dbReference>
<feature type="coiled-coil region" evidence="1">
    <location>
        <begin position="259"/>
        <end position="307"/>
    </location>
</feature>
<organism evidence="4 5">
    <name type="scientific">Patiria miniata</name>
    <name type="common">Bat star</name>
    <name type="synonym">Asterina miniata</name>
    <dbReference type="NCBI Taxonomy" id="46514"/>
    <lineage>
        <taxon>Eukaryota</taxon>
        <taxon>Metazoa</taxon>
        <taxon>Echinodermata</taxon>
        <taxon>Eleutherozoa</taxon>
        <taxon>Asterozoa</taxon>
        <taxon>Asteroidea</taxon>
        <taxon>Valvatacea</taxon>
        <taxon>Valvatida</taxon>
        <taxon>Asterinidae</taxon>
        <taxon>Patiria</taxon>
    </lineage>
</organism>
<dbReference type="PROSITE" id="PS50181">
    <property type="entry name" value="FBOX"/>
    <property type="match status" value="1"/>
</dbReference>
<dbReference type="InterPro" id="IPR001810">
    <property type="entry name" value="F-box_dom"/>
</dbReference>
<proteinExistence type="predicted"/>
<accession>A0A913Z2Q4</accession>
<dbReference type="GeneID" id="119719846"/>
<sequence>MSEDRVWRNKTYSSMHRSSTSSSGCAPDADCAKRQPDEAEELKVCRIVALPDMILRQILQHTTYEHISELRLVCRHFNRVCQDLLSHGSRQLNRYHAKCFKSLKAQLPKRESERREHPLAKRCDILSAVETRLSLLSMTYSKYMDLQLCCFIPGKVIDEAFAVLRHVQHAKDLLPMSELLKELRDISSMAIEHFDEEIVPTLKKKRVFQGPPSLSGEVLPSNNIFKQIMELKTSLKKRDNFTAALSRKINTCVAHRKLIAEQGQKILQQEQVITELRNKVSEQCQSLVSQERRLALLEERVNRYTVNFDLLPEVAIGAGSVKRKEASRDEGEGAGFVEIVSKKARKT</sequence>
<keyword evidence="1" id="KW-0175">Coiled coil</keyword>
<dbReference type="GO" id="GO:0000209">
    <property type="term" value="P:protein polyubiquitination"/>
    <property type="evidence" value="ECO:0007669"/>
    <property type="project" value="TreeGrafter"/>
</dbReference>
<dbReference type="PANTHER" id="PTHR13252">
    <property type="entry name" value="F-BOX ONLY PROTEIN 28"/>
    <property type="match status" value="1"/>
</dbReference>
<dbReference type="GeneID" id="119719858"/>
<dbReference type="InterPro" id="IPR039719">
    <property type="entry name" value="FBXO28"/>
</dbReference>
<dbReference type="SUPFAM" id="SSF81383">
    <property type="entry name" value="F-box domain"/>
    <property type="match status" value="1"/>
</dbReference>
<dbReference type="EnsemblMetazoa" id="XM_038189350.1">
    <property type="protein sequence ID" value="XP_038045278.1"/>
    <property type="gene ID" value="LOC119719858"/>
</dbReference>
<dbReference type="Proteomes" id="UP000887568">
    <property type="component" value="Unplaced"/>
</dbReference>
<dbReference type="OrthoDB" id="5860767at2759"/>